<protein>
    <recommendedName>
        <fullName evidence="4">DUF3828 domain-containing protein</fullName>
    </recommendedName>
</protein>
<feature type="signal peptide" evidence="1">
    <location>
        <begin position="1"/>
        <end position="19"/>
    </location>
</feature>
<evidence type="ECO:0000313" key="3">
    <source>
        <dbReference type="Proteomes" id="UP001589734"/>
    </source>
</evidence>
<gene>
    <name evidence="2" type="ORF">ACFFLS_05085</name>
</gene>
<proteinExistence type="predicted"/>
<dbReference type="Proteomes" id="UP001589734">
    <property type="component" value="Unassembled WGS sequence"/>
</dbReference>
<name>A0ABV6BLT0_9FLAO</name>
<keyword evidence="1" id="KW-0732">Signal</keyword>
<reference evidence="2 3" key="1">
    <citation type="submission" date="2024-09" db="EMBL/GenBank/DDBJ databases">
        <authorList>
            <person name="Sun Q."/>
            <person name="Mori K."/>
        </authorList>
    </citation>
    <scope>NUCLEOTIDE SEQUENCE [LARGE SCALE GENOMIC DNA]</scope>
    <source>
        <strain evidence="2 3">CGMCC 1.12926</strain>
    </source>
</reference>
<evidence type="ECO:0000313" key="2">
    <source>
        <dbReference type="EMBL" id="MFC0076402.1"/>
    </source>
</evidence>
<keyword evidence="3" id="KW-1185">Reference proteome</keyword>
<sequence>MIKQLLCFGLLFFSFTIEAQSSMGERRVTLDKQFSIDVLNAYQENSKSKIEDLFSYFQMLTDVNLDNQLKSQIAKNIYSLYKNENELVIDFTSNNFEKIPLKQFIQKLSNSHSIFFKVSDEAQYNSVAYNFWKTNYTISITKAGTTARQKVIQKVYFDEKNKNFGSNNKFVYETHLGEME</sequence>
<dbReference type="RefSeq" id="WP_379684117.1">
    <property type="nucleotide sequence ID" value="NZ_JBHLYW010000005.1"/>
</dbReference>
<comment type="caution">
    <text evidence="2">The sequence shown here is derived from an EMBL/GenBank/DDBJ whole genome shotgun (WGS) entry which is preliminary data.</text>
</comment>
<feature type="chain" id="PRO_5045690743" description="DUF3828 domain-containing protein" evidence="1">
    <location>
        <begin position="20"/>
        <end position="180"/>
    </location>
</feature>
<evidence type="ECO:0000256" key="1">
    <source>
        <dbReference type="SAM" id="SignalP"/>
    </source>
</evidence>
<evidence type="ECO:0008006" key="4">
    <source>
        <dbReference type="Google" id="ProtNLM"/>
    </source>
</evidence>
<dbReference type="EMBL" id="JBHLYW010000005">
    <property type="protein sequence ID" value="MFC0076402.1"/>
    <property type="molecule type" value="Genomic_DNA"/>
</dbReference>
<organism evidence="2 3">
    <name type="scientific">Flavobacterium procerum</name>
    <dbReference type="NCBI Taxonomy" id="1455569"/>
    <lineage>
        <taxon>Bacteria</taxon>
        <taxon>Pseudomonadati</taxon>
        <taxon>Bacteroidota</taxon>
        <taxon>Flavobacteriia</taxon>
        <taxon>Flavobacteriales</taxon>
        <taxon>Flavobacteriaceae</taxon>
        <taxon>Flavobacterium</taxon>
    </lineage>
</organism>
<accession>A0ABV6BLT0</accession>